<accession>A0ABQ3L317</accession>
<evidence type="ECO:0000313" key="3">
    <source>
        <dbReference type="Proteomes" id="UP000659697"/>
    </source>
</evidence>
<feature type="chain" id="PRO_5046141189" evidence="1">
    <location>
        <begin position="32"/>
        <end position="184"/>
    </location>
</feature>
<comment type="caution">
    <text evidence="2">The sequence shown here is derived from an EMBL/GenBank/DDBJ whole genome shotgun (WGS) entry which is preliminary data.</text>
</comment>
<protein>
    <submittedName>
        <fullName evidence="2">Uncharacterized protein</fullName>
    </submittedName>
</protein>
<gene>
    <name evidence="2" type="ORF">GCM10010919_28840</name>
</gene>
<proteinExistence type="predicted"/>
<dbReference type="Proteomes" id="UP000659697">
    <property type="component" value="Unassembled WGS sequence"/>
</dbReference>
<keyword evidence="3" id="KW-1185">Reference proteome</keyword>
<dbReference type="EMBL" id="BNAO01000008">
    <property type="protein sequence ID" value="GHG74964.1"/>
    <property type="molecule type" value="Genomic_DNA"/>
</dbReference>
<name>A0ABQ3L317_9ALTE</name>
<evidence type="ECO:0000256" key="1">
    <source>
        <dbReference type="SAM" id="SignalP"/>
    </source>
</evidence>
<sequence length="184" mass="20335">MSQRVLQRFMLRHATKIVTGLVAGISLSVTAQQTPLQPGEPLQYKVARLAAHEGNTMTLDDGSVWQTNMQHFGLTGNLILLSGRNLRSGSNELLLNGFTLSATYKQGTLNAQQGFKLTLLAALADGKRLTLSDNLTAFVLDSDRRFSRNWQANNKVILSEDRRSLLYLPNLQQISVQITQTAIP</sequence>
<feature type="signal peptide" evidence="1">
    <location>
        <begin position="1"/>
        <end position="31"/>
    </location>
</feature>
<keyword evidence="1" id="KW-0732">Signal</keyword>
<evidence type="ECO:0000313" key="2">
    <source>
        <dbReference type="EMBL" id="GHG74964.1"/>
    </source>
</evidence>
<reference evidence="3" key="1">
    <citation type="journal article" date="2019" name="Int. J. Syst. Evol. Microbiol.">
        <title>The Global Catalogue of Microorganisms (GCM) 10K type strain sequencing project: providing services to taxonomists for standard genome sequencing and annotation.</title>
        <authorList>
            <consortium name="The Broad Institute Genomics Platform"/>
            <consortium name="The Broad Institute Genome Sequencing Center for Infectious Disease"/>
            <person name="Wu L."/>
            <person name="Ma J."/>
        </authorList>
    </citation>
    <scope>NUCLEOTIDE SEQUENCE [LARGE SCALE GENOMIC DNA]</scope>
    <source>
        <strain evidence="3">CGMCC 1.7003</strain>
    </source>
</reference>
<organism evidence="2 3">
    <name type="scientific">Alishewanella longhuensis</name>
    <dbReference type="NCBI Taxonomy" id="1091037"/>
    <lineage>
        <taxon>Bacteria</taxon>
        <taxon>Pseudomonadati</taxon>
        <taxon>Pseudomonadota</taxon>
        <taxon>Gammaproteobacteria</taxon>
        <taxon>Alteromonadales</taxon>
        <taxon>Alteromonadaceae</taxon>
        <taxon>Alishewanella</taxon>
    </lineage>
</organism>
<dbReference type="RefSeq" id="WP_189433737.1">
    <property type="nucleotide sequence ID" value="NZ_BNAO01000008.1"/>
</dbReference>